<dbReference type="InterPro" id="IPR025411">
    <property type="entry name" value="DUF4136"/>
</dbReference>
<name>A0A4R5UUG1_9BACT</name>
<feature type="chain" id="PRO_5020830822" evidence="1">
    <location>
        <begin position="30"/>
        <end position="198"/>
    </location>
</feature>
<evidence type="ECO:0000256" key="1">
    <source>
        <dbReference type="SAM" id="SignalP"/>
    </source>
</evidence>
<dbReference type="RefSeq" id="WP_133391564.1">
    <property type="nucleotide sequence ID" value="NZ_SMUW01000036.1"/>
</dbReference>
<comment type="caution">
    <text evidence="3">The sequence shown here is derived from an EMBL/GenBank/DDBJ whole genome shotgun (WGS) entry which is preliminary data.</text>
</comment>
<keyword evidence="4" id="KW-1185">Reference proteome</keyword>
<dbReference type="AlphaFoldDB" id="A0A4R5UUG1"/>
<keyword evidence="1" id="KW-0732">Signal</keyword>
<gene>
    <name evidence="3" type="ORF">E1898_15530</name>
</gene>
<dbReference type="Pfam" id="PF13590">
    <property type="entry name" value="DUF4136"/>
    <property type="match status" value="1"/>
</dbReference>
<organism evidence="3 4">
    <name type="scientific">Algoriphagus formosus</name>
    <dbReference type="NCBI Taxonomy" id="2007308"/>
    <lineage>
        <taxon>Bacteria</taxon>
        <taxon>Pseudomonadati</taxon>
        <taxon>Bacteroidota</taxon>
        <taxon>Cytophagia</taxon>
        <taxon>Cytophagales</taxon>
        <taxon>Cyclobacteriaceae</taxon>
        <taxon>Algoriphagus</taxon>
    </lineage>
</organism>
<sequence>MNYFKNNYLYKTLFSLAAVFFFATSFTLAQKTYTDVRESKDLSDYESYDWVFNKEIIPDDHVLVDGSMVLVYNNETANAHVKDAIDTQMDARGFVHDMQNPDMLVNFQILEKPTELRTYTMTNGQDYLGFGPRSISTKMVPVKAGTVIVNFIDAQTGNQVWQGFASGAFEASDMKNISNLEAKVISIFNDWNFDPFGE</sequence>
<dbReference type="Proteomes" id="UP000295438">
    <property type="component" value="Unassembled WGS sequence"/>
</dbReference>
<evidence type="ECO:0000259" key="2">
    <source>
        <dbReference type="Pfam" id="PF13590"/>
    </source>
</evidence>
<feature type="domain" description="DUF4136" evidence="2">
    <location>
        <begin position="33"/>
        <end position="190"/>
    </location>
</feature>
<protein>
    <submittedName>
        <fullName evidence="3">DUF4136 domain-containing protein</fullName>
    </submittedName>
</protein>
<accession>A0A4R5UUG1</accession>
<feature type="signal peptide" evidence="1">
    <location>
        <begin position="1"/>
        <end position="29"/>
    </location>
</feature>
<evidence type="ECO:0000313" key="4">
    <source>
        <dbReference type="Proteomes" id="UP000295438"/>
    </source>
</evidence>
<evidence type="ECO:0000313" key="3">
    <source>
        <dbReference type="EMBL" id="TDK42840.1"/>
    </source>
</evidence>
<dbReference type="Gene3D" id="3.30.160.670">
    <property type="match status" value="1"/>
</dbReference>
<dbReference type="EMBL" id="SMUW01000036">
    <property type="protein sequence ID" value="TDK42840.1"/>
    <property type="molecule type" value="Genomic_DNA"/>
</dbReference>
<reference evidence="3 4" key="1">
    <citation type="submission" date="2019-03" db="EMBL/GenBank/DDBJ databases">
        <title>Algoriphagus aquimaris sp. nov., isolated form marine sediment in Pohang, Korea.</title>
        <authorList>
            <person name="Kim J."/>
            <person name="Yoon S.-H."/>
            <person name="Lee S.-S."/>
        </authorList>
    </citation>
    <scope>NUCLEOTIDE SEQUENCE [LARGE SCALE GENOMIC DNA]</scope>
    <source>
        <strain evidence="3 4">F21</strain>
    </source>
</reference>
<proteinExistence type="predicted"/>